<dbReference type="PANTHER" id="PTHR39201">
    <property type="entry name" value="EXPORTED PROTEIN-RELATED"/>
    <property type="match status" value="1"/>
</dbReference>
<evidence type="ECO:0000313" key="4">
    <source>
        <dbReference type="Proteomes" id="UP000749320"/>
    </source>
</evidence>
<dbReference type="PANTHER" id="PTHR39201:SF1">
    <property type="entry name" value="FLAVODOXIN-LIKE DOMAIN-CONTAINING PROTEIN"/>
    <property type="match status" value="1"/>
</dbReference>
<feature type="non-terminal residue" evidence="3">
    <location>
        <position position="139"/>
    </location>
</feature>
<dbReference type="GO" id="GO:0009055">
    <property type="term" value="F:electron transfer activity"/>
    <property type="evidence" value="ECO:0007669"/>
    <property type="project" value="InterPro"/>
</dbReference>
<feature type="domain" description="Flavodoxin-like" evidence="2">
    <location>
        <begin position="55"/>
        <end position="139"/>
    </location>
</feature>
<protein>
    <recommendedName>
        <fullName evidence="2">Flavodoxin-like domain-containing protein</fullName>
    </recommendedName>
</protein>
<accession>A0A921GAV5</accession>
<dbReference type="InterPro" id="IPR008254">
    <property type="entry name" value="Flavodoxin/NO_synth"/>
</dbReference>
<feature type="transmembrane region" description="Helical" evidence="1">
    <location>
        <begin position="5"/>
        <end position="24"/>
    </location>
</feature>
<dbReference type="Gene3D" id="3.40.50.360">
    <property type="match status" value="1"/>
</dbReference>
<keyword evidence="1" id="KW-0812">Transmembrane</keyword>
<sequence>MKKKILIILGIIVVIAAGVGYYFMQNQNSPSVGIDSNIVDEDQKEGTTTLDSDRVLVVYFSNGGNTQKLAKEVFDQVGGDFRRIEPTTPYPEGDELYDYTKAEQDNDERPEFKDLNIDMSQYDTVFIGYPIWWYTYPQI</sequence>
<keyword evidence="1" id="KW-0472">Membrane</keyword>
<dbReference type="PROSITE" id="PS50902">
    <property type="entry name" value="FLAVODOXIN_LIKE"/>
    <property type="match status" value="1"/>
</dbReference>
<dbReference type="GO" id="GO:0016651">
    <property type="term" value="F:oxidoreductase activity, acting on NAD(P)H"/>
    <property type="evidence" value="ECO:0007669"/>
    <property type="project" value="UniProtKB-ARBA"/>
</dbReference>
<dbReference type="RefSeq" id="WP_278854024.1">
    <property type="nucleotide sequence ID" value="NZ_CAKNPG010000082.1"/>
</dbReference>
<keyword evidence="1" id="KW-1133">Transmembrane helix</keyword>
<proteinExistence type="predicted"/>
<dbReference type="InterPro" id="IPR029039">
    <property type="entry name" value="Flavoprotein-like_sf"/>
</dbReference>
<dbReference type="InterPro" id="IPR001226">
    <property type="entry name" value="Flavodoxin_CS"/>
</dbReference>
<dbReference type="PROSITE" id="PS00201">
    <property type="entry name" value="FLAVODOXIN"/>
    <property type="match status" value="1"/>
</dbReference>
<name>A0A921GAV5_9FIRM</name>
<comment type="caution">
    <text evidence="3">The sequence shown here is derived from an EMBL/GenBank/DDBJ whole genome shotgun (WGS) entry which is preliminary data.</text>
</comment>
<dbReference type="SUPFAM" id="SSF52218">
    <property type="entry name" value="Flavoproteins"/>
    <property type="match status" value="1"/>
</dbReference>
<evidence type="ECO:0000259" key="2">
    <source>
        <dbReference type="PROSITE" id="PS50902"/>
    </source>
</evidence>
<gene>
    <name evidence="3" type="ORF">K8V91_08205</name>
</gene>
<reference evidence="3" key="1">
    <citation type="journal article" date="2021" name="PeerJ">
        <title>Extensive microbial diversity within the chicken gut microbiome revealed by metagenomics and culture.</title>
        <authorList>
            <person name="Gilroy R."/>
            <person name="Ravi A."/>
            <person name="Getino M."/>
            <person name="Pursley I."/>
            <person name="Horton D.L."/>
            <person name="Alikhan N.F."/>
            <person name="Baker D."/>
            <person name="Gharbi K."/>
            <person name="Hall N."/>
            <person name="Watson M."/>
            <person name="Adriaenssens E.M."/>
            <person name="Foster-Nyarko E."/>
            <person name="Jarju S."/>
            <person name="Secka A."/>
            <person name="Antonio M."/>
            <person name="Oren A."/>
            <person name="Chaudhuri R.R."/>
            <person name="La Ragione R."/>
            <person name="Hildebrand F."/>
            <person name="Pallen M.J."/>
        </authorList>
    </citation>
    <scope>NUCLEOTIDE SEQUENCE</scope>
    <source>
        <strain evidence="3">CHK193-16274</strain>
    </source>
</reference>
<dbReference type="AlphaFoldDB" id="A0A921GAV5"/>
<organism evidence="3 4">
    <name type="scientific">Thomasclavelia spiroformis</name>
    <dbReference type="NCBI Taxonomy" id="29348"/>
    <lineage>
        <taxon>Bacteria</taxon>
        <taxon>Bacillati</taxon>
        <taxon>Bacillota</taxon>
        <taxon>Erysipelotrichia</taxon>
        <taxon>Erysipelotrichales</taxon>
        <taxon>Coprobacillaceae</taxon>
        <taxon>Thomasclavelia</taxon>
    </lineage>
</organism>
<evidence type="ECO:0000313" key="3">
    <source>
        <dbReference type="EMBL" id="HJF40893.1"/>
    </source>
</evidence>
<dbReference type="Pfam" id="PF12682">
    <property type="entry name" value="Flavodoxin_4"/>
    <property type="match status" value="1"/>
</dbReference>
<dbReference type="GO" id="GO:0010181">
    <property type="term" value="F:FMN binding"/>
    <property type="evidence" value="ECO:0007669"/>
    <property type="project" value="InterPro"/>
</dbReference>
<evidence type="ECO:0000256" key="1">
    <source>
        <dbReference type="SAM" id="Phobius"/>
    </source>
</evidence>
<dbReference type="EMBL" id="DYWV01000276">
    <property type="protein sequence ID" value="HJF40893.1"/>
    <property type="molecule type" value="Genomic_DNA"/>
</dbReference>
<reference evidence="3" key="2">
    <citation type="submission" date="2021-09" db="EMBL/GenBank/DDBJ databases">
        <authorList>
            <person name="Gilroy R."/>
        </authorList>
    </citation>
    <scope>NUCLEOTIDE SEQUENCE</scope>
    <source>
        <strain evidence="3">CHK193-16274</strain>
    </source>
</reference>
<dbReference type="Proteomes" id="UP000749320">
    <property type="component" value="Unassembled WGS sequence"/>
</dbReference>